<dbReference type="GO" id="GO:0016020">
    <property type="term" value="C:membrane"/>
    <property type="evidence" value="ECO:0007669"/>
    <property type="project" value="UniProtKB-SubCell"/>
</dbReference>
<evidence type="ECO:0000259" key="7">
    <source>
        <dbReference type="Pfam" id="PF13908"/>
    </source>
</evidence>
<dbReference type="STRING" id="126957.T1J0F7"/>
<evidence type="ECO:0000256" key="4">
    <source>
        <dbReference type="ARBA" id="ARBA00023136"/>
    </source>
</evidence>
<dbReference type="InterPro" id="IPR026910">
    <property type="entry name" value="Shisa"/>
</dbReference>
<dbReference type="AlphaFoldDB" id="T1J0F7"/>
<organism evidence="8 9">
    <name type="scientific">Strigamia maritima</name>
    <name type="common">European centipede</name>
    <name type="synonym">Geophilus maritimus</name>
    <dbReference type="NCBI Taxonomy" id="126957"/>
    <lineage>
        <taxon>Eukaryota</taxon>
        <taxon>Metazoa</taxon>
        <taxon>Ecdysozoa</taxon>
        <taxon>Arthropoda</taxon>
        <taxon>Myriapoda</taxon>
        <taxon>Chilopoda</taxon>
        <taxon>Pleurostigmophora</taxon>
        <taxon>Geophilomorpha</taxon>
        <taxon>Linotaeniidae</taxon>
        <taxon>Strigamia</taxon>
    </lineage>
</organism>
<dbReference type="InterPro" id="IPR053891">
    <property type="entry name" value="Shisa_N"/>
</dbReference>
<reference evidence="8" key="2">
    <citation type="submission" date="2015-02" db="UniProtKB">
        <authorList>
            <consortium name="EnsemblMetazoa"/>
        </authorList>
    </citation>
    <scope>IDENTIFICATION</scope>
</reference>
<feature type="domain" description="Shisa N-terminal" evidence="7">
    <location>
        <begin position="17"/>
        <end position="61"/>
    </location>
</feature>
<evidence type="ECO:0000256" key="5">
    <source>
        <dbReference type="SAM" id="MobiDB-lite"/>
    </source>
</evidence>
<evidence type="ECO:0000256" key="1">
    <source>
        <dbReference type="ARBA" id="ARBA00004370"/>
    </source>
</evidence>
<proteinExistence type="predicted"/>
<reference evidence="9" key="1">
    <citation type="submission" date="2011-05" db="EMBL/GenBank/DDBJ databases">
        <authorList>
            <person name="Richards S.R."/>
            <person name="Qu J."/>
            <person name="Jiang H."/>
            <person name="Jhangiani S.N."/>
            <person name="Agravi P."/>
            <person name="Goodspeed R."/>
            <person name="Gross S."/>
            <person name="Mandapat C."/>
            <person name="Jackson L."/>
            <person name="Mathew T."/>
            <person name="Pu L."/>
            <person name="Thornton R."/>
            <person name="Saada N."/>
            <person name="Wilczek-Boney K.B."/>
            <person name="Lee S."/>
            <person name="Kovar C."/>
            <person name="Wu Y."/>
            <person name="Scherer S.E."/>
            <person name="Worley K.C."/>
            <person name="Muzny D.M."/>
            <person name="Gibbs R."/>
        </authorList>
    </citation>
    <scope>NUCLEOTIDE SEQUENCE</scope>
    <source>
        <strain evidence="9">Brora</strain>
    </source>
</reference>
<feature type="region of interest" description="Disordered" evidence="5">
    <location>
        <begin position="202"/>
        <end position="271"/>
    </location>
</feature>
<feature type="transmembrane region" description="Helical" evidence="6">
    <location>
        <begin position="69"/>
        <end position="94"/>
    </location>
</feature>
<keyword evidence="2 6" id="KW-0812">Transmembrane</keyword>
<keyword evidence="4 6" id="KW-0472">Membrane</keyword>
<evidence type="ECO:0000256" key="6">
    <source>
        <dbReference type="SAM" id="Phobius"/>
    </source>
</evidence>
<protein>
    <recommendedName>
        <fullName evidence="7">Shisa N-terminal domain-containing protein</fullName>
    </recommendedName>
</protein>
<dbReference type="HOGENOM" id="CLU_1027864_0_0_1"/>
<dbReference type="Pfam" id="PF13908">
    <property type="entry name" value="Shisa_N"/>
    <property type="match status" value="1"/>
</dbReference>
<keyword evidence="9" id="KW-1185">Reference proteome</keyword>
<evidence type="ECO:0000313" key="8">
    <source>
        <dbReference type="EnsemblMetazoa" id="SMAR007002-PA"/>
    </source>
</evidence>
<dbReference type="Proteomes" id="UP000014500">
    <property type="component" value="Unassembled WGS sequence"/>
</dbReference>
<keyword evidence="3 6" id="KW-1133">Transmembrane helix</keyword>
<dbReference type="EMBL" id="JH431734">
    <property type="status" value="NOT_ANNOTATED_CDS"/>
    <property type="molecule type" value="Genomic_DNA"/>
</dbReference>
<feature type="compositionally biased region" description="Polar residues" evidence="5">
    <location>
        <begin position="235"/>
        <end position="250"/>
    </location>
</feature>
<accession>T1J0F7</accession>
<dbReference type="PANTHER" id="PTHR31395">
    <property type="entry name" value="SHISA"/>
    <property type="match status" value="1"/>
</dbReference>
<dbReference type="PANTHER" id="PTHR31395:SF26">
    <property type="entry name" value="STANLEY-CUP"/>
    <property type="match status" value="1"/>
</dbReference>
<comment type="subcellular location">
    <subcellularLocation>
        <location evidence="1">Membrane</location>
    </subcellularLocation>
</comment>
<evidence type="ECO:0000313" key="9">
    <source>
        <dbReference type="Proteomes" id="UP000014500"/>
    </source>
</evidence>
<dbReference type="eggNOG" id="ENOG502TB1T">
    <property type="taxonomic scope" value="Eukaryota"/>
</dbReference>
<sequence>MSVQMRPNEDHEVLGSDFCSGYTDSFGKWNTAFHCPTLDITEAVYCCGSSNYKYCCTKKDEVQQEIPNITLVIGVVSGICLIIIIVTILSCVFCSCCTLNKKRQSTISGDRLTPSSLVPGPLYQLHCSSTASGVANMYSYSNQNSSVTTPIDTTGLDLDYSSHMHLPRNCTSPSLLQLKPAYIHTSPRLPRAVTLDQCHLTTEGESSEQPEDSLSPCHGSSPSMSISIRDHVTKGQASERQMSSCRNNGQAPVKVSPNQPRDEVLYRSTKF</sequence>
<dbReference type="EnsemblMetazoa" id="SMAR007002-RA">
    <property type="protein sequence ID" value="SMAR007002-PA"/>
    <property type="gene ID" value="SMAR007002"/>
</dbReference>
<name>T1J0F7_STRMM</name>
<evidence type="ECO:0000256" key="3">
    <source>
        <dbReference type="ARBA" id="ARBA00022989"/>
    </source>
</evidence>
<evidence type="ECO:0000256" key="2">
    <source>
        <dbReference type="ARBA" id="ARBA00022692"/>
    </source>
</evidence>